<organism evidence="2 3">
    <name type="scientific">Panaeolus cyanescens</name>
    <dbReference type="NCBI Taxonomy" id="181874"/>
    <lineage>
        <taxon>Eukaryota</taxon>
        <taxon>Fungi</taxon>
        <taxon>Dikarya</taxon>
        <taxon>Basidiomycota</taxon>
        <taxon>Agaricomycotina</taxon>
        <taxon>Agaricomycetes</taxon>
        <taxon>Agaricomycetidae</taxon>
        <taxon>Agaricales</taxon>
        <taxon>Agaricineae</taxon>
        <taxon>Galeropsidaceae</taxon>
        <taxon>Panaeolus</taxon>
    </lineage>
</organism>
<name>A0A409YJT4_9AGAR</name>
<feature type="compositionally biased region" description="Basic residues" evidence="1">
    <location>
        <begin position="40"/>
        <end position="51"/>
    </location>
</feature>
<evidence type="ECO:0000256" key="1">
    <source>
        <dbReference type="SAM" id="MobiDB-lite"/>
    </source>
</evidence>
<keyword evidence="3" id="KW-1185">Reference proteome</keyword>
<comment type="caution">
    <text evidence="2">The sequence shown here is derived from an EMBL/GenBank/DDBJ whole genome shotgun (WGS) entry which is preliminary data.</text>
</comment>
<evidence type="ECO:0000313" key="3">
    <source>
        <dbReference type="Proteomes" id="UP000284842"/>
    </source>
</evidence>
<dbReference type="Proteomes" id="UP000284842">
    <property type="component" value="Unassembled WGS sequence"/>
</dbReference>
<accession>A0A409YJT4</accession>
<reference evidence="2 3" key="1">
    <citation type="journal article" date="2018" name="Evol. Lett.">
        <title>Horizontal gene cluster transfer increased hallucinogenic mushroom diversity.</title>
        <authorList>
            <person name="Reynolds H.T."/>
            <person name="Vijayakumar V."/>
            <person name="Gluck-Thaler E."/>
            <person name="Korotkin H.B."/>
            <person name="Matheny P.B."/>
            <person name="Slot J.C."/>
        </authorList>
    </citation>
    <scope>NUCLEOTIDE SEQUENCE [LARGE SCALE GENOMIC DNA]</scope>
    <source>
        <strain evidence="2 3">2629</strain>
    </source>
</reference>
<dbReference type="InParanoid" id="A0A409YJT4"/>
<protein>
    <submittedName>
        <fullName evidence="2">Uncharacterized protein</fullName>
    </submittedName>
</protein>
<dbReference type="AlphaFoldDB" id="A0A409YJT4"/>
<evidence type="ECO:0000313" key="2">
    <source>
        <dbReference type="EMBL" id="PPR03291.1"/>
    </source>
</evidence>
<dbReference type="EMBL" id="NHTK01001079">
    <property type="protein sequence ID" value="PPR03291.1"/>
    <property type="molecule type" value="Genomic_DNA"/>
</dbReference>
<gene>
    <name evidence="2" type="ORF">CVT24_012776</name>
</gene>
<sequence>MEMTPTKGSPAPLSPGEEITGSPPFDGHKDSDQPQEAPVRRRKVPLLRRYAKAGGTKRSPARTESPRLRIGLRPYLSPCPSPSEAAARKIAGKLSNLGPSGTGDMASNLLAVPDRQPTVAQGSSSSGGMLIPDLGIQDLARMSASDTRQHAYALSQDIIDLRISLMKKEARLESVIKSAARND</sequence>
<proteinExistence type="predicted"/>
<feature type="region of interest" description="Disordered" evidence="1">
    <location>
        <begin position="1"/>
        <end position="67"/>
    </location>
</feature>